<organism evidence="2 3">
    <name type="scientific">Brassica napus</name>
    <name type="common">Rape</name>
    <dbReference type="NCBI Taxonomy" id="3708"/>
    <lineage>
        <taxon>Eukaryota</taxon>
        <taxon>Viridiplantae</taxon>
        <taxon>Streptophyta</taxon>
        <taxon>Embryophyta</taxon>
        <taxon>Tracheophyta</taxon>
        <taxon>Spermatophyta</taxon>
        <taxon>Magnoliopsida</taxon>
        <taxon>eudicotyledons</taxon>
        <taxon>Gunneridae</taxon>
        <taxon>Pentapetalae</taxon>
        <taxon>rosids</taxon>
        <taxon>malvids</taxon>
        <taxon>Brassicales</taxon>
        <taxon>Brassicaceae</taxon>
        <taxon>Brassiceae</taxon>
        <taxon>Brassica</taxon>
    </lineage>
</organism>
<evidence type="ECO:0000313" key="3">
    <source>
        <dbReference type="Proteomes" id="UP000824890"/>
    </source>
</evidence>
<gene>
    <name evidence="2" type="ORF">HID58_091683</name>
</gene>
<dbReference type="InterPro" id="IPR004314">
    <property type="entry name" value="Neprosin"/>
</dbReference>
<evidence type="ECO:0000313" key="2">
    <source>
        <dbReference type="EMBL" id="KAH0847891.1"/>
    </source>
</evidence>
<dbReference type="PANTHER" id="PTHR31589:SF221">
    <property type="entry name" value="LIGASE, PUTATIVE (DUF239)-RELATED"/>
    <property type="match status" value="1"/>
</dbReference>
<name>A0ABQ7X1B2_BRANA</name>
<dbReference type="EMBL" id="JAGKQM010002724">
    <property type="protein sequence ID" value="KAH0847891.1"/>
    <property type="molecule type" value="Genomic_DNA"/>
</dbReference>
<evidence type="ECO:0000259" key="1">
    <source>
        <dbReference type="PROSITE" id="PS52045"/>
    </source>
</evidence>
<sequence length="743" mass="83571">MIQYAVMNSMQGKYFGTKFAVNMWKPEVQVPNEFSLAQTWLANGYQGTGCYNNVCAGFVQRSNKIAVGGTYNTVSQYDGDQYELSVLIWKDGENWWLQIGEELVGYWPGQLFNSLGNGATIVQWGGEIVNKETDGKHTGTDMGSGHFAEEGYKKASYFRNLMTIDETNTLREPQGVYPTTGHDNCYNIKAGDGGTTWGKKIRHAERFGVSVKLTEEEKRNSRAEMLKAIGDVGPVVDAGGIIASSSSPDLESWEDLGSQIENFDCSEFPTRIAGEIKSFSTEGWVAPKLSKRMDKFMLYLLTAGKKALADGGVTSDEVMAEFNKAKCGVLIGSAMGGMKIMVFLILGMIIPIVVGTFPGKSKLSDLHEQEIKLRLKQLNKPAIKSIHSPDGDIIDCVWIYDQPAFDHPLFKSHTIQMRPKSNWIRDKTGGNKTYIIHQLWRTKGECPENTIPIRRTTRDDLIRSGSIKNYGRKSPPPTIYHTDGVQTEEVHEHTCVYVDYGQFHGSKSRISIWKPNVLRTREFSLAQTWVVNGDWDTGLNTLESGWQILHALYGDKNPRLFAYWTGDTYQETGCYNLDCPGFVQVSRHISLGAALNIFSTYNGEQYDFLLTIEKDQETGLWWLKFETYLIGYWPSFIVPKLAVSARKIVWGGEIVYYTRGQGTHTLTQMGSGHFAEKGFRKAAYFNSLEYIDTSNYPITPSPQHLETTVTRPECYNLMVGSSQRWGTYFFYGGPGRNPQCPRT</sequence>
<proteinExistence type="predicted"/>
<dbReference type="InterPro" id="IPR025521">
    <property type="entry name" value="Neprosin_propep"/>
</dbReference>
<dbReference type="Gene3D" id="3.40.47.10">
    <property type="match status" value="1"/>
</dbReference>
<feature type="domain" description="Neprosin PEP catalytic" evidence="1">
    <location>
        <begin position="485"/>
        <end position="741"/>
    </location>
</feature>
<dbReference type="PANTHER" id="PTHR31589">
    <property type="entry name" value="PROTEIN, PUTATIVE (DUF239)-RELATED-RELATED"/>
    <property type="match status" value="1"/>
</dbReference>
<reference evidence="2 3" key="1">
    <citation type="submission" date="2021-05" db="EMBL/GenBank/DDBJ databases">
        <title>Genome Assembly of Synthetic Allotetraploid Brassica napus Reveals Homoeologous Exchanges between Subgenomes.</title>
        <authorList>
            <person name="Davis J.T."/>
        </authorList>
    </citation>
    <scope>NUCLEOTIDE SEQUENCE [LARGE SCALE GENOMIC DNA]</scope>
    <source>
        <strain evidence="3">cv. Da-Ae</strain>
        <tissue evidence="2">Seedling</tissue>
    </source>
</reference>
<keyword evidence="3" id="KW-1185">Reference proteome</keyword>
<dbReference type="Proteomes" id="UP000824890">
    <property type="component" value="Unassembled WGS sequence"/>
</dbReference>
<protein>
    <recommendedName>
        <fullName evidence="1">Neprosin PEP catalytic domain-containing protein</fullName>
    </recommendedName>
</protein>
<dbReference type="SUPFAM" id="SSF53901">
    <property type="entry name" value="Thiolase-like"/>
    <property type="match status" value="1"/>
</dbReference>
<dbReference type="Pfam" id="PF03080">
    <property type="entry name" value="Neprosin"/>
    <property type="match status" value="2"/>
</dbReference>
<dbReference type="PROSITE" id="PS52045">
    <property type="entry name" value="NEPROSIN_PEP_CD"/>
    <property type="match status" value="2"/>
</dbReference>
<dbReference type="InterPro" id="IPR014030">
    <property type="entry name" value="Ketoacyl_synth_N"/>
</dbReference>
<accession>A0ABQ7X1B2</accession>
<dbReference type="Pfam" id="PF00109">
    <property type="entry name" value="ketoacyl-synt"/>
    <property type="match status" value="1"/>
</dbReference>
<dbReference type="Gene3D" id="3.90.1320.10">
    <property type="entry name" value="Outer-capsid protein sigma 3, large lobe"/>
    <property type="match status" value="1"/>
</dbReference>
<comment type="caution">
    <text evidence="2">The sequence shown here is derived from an EMBL/GenBank/DDBJ whole genome shotgun (WGS) entry which is preliminary data.</text>
</comment>
<dbReference type="Pfam" id="PF14365">
    <property type="entry name" value="Neprosin_AP"/>
    <property type="match status" value="1"/>
</dbReference>
<feature type="domain" description="Neprosin PEP catalytic" evidence="1">
    <location>
        <begin position="1"/>
        <end position="210"/>
    </location>
</feature>
<dbReference type="InterPro" id="IPR016039">
    <property type="entry name" value="Thiolase-like"/>
</dbReference>
<dbReference type="InterPro" id="IPR053168">
    <property type="entry name" value="Glutamic_endopeptidase"/>
</dbReference>